<dbReference type="Proteomes" id="UP000314294">
    <property type="component" value="Unassembled WGS sequence"/>
</dbReference>
<feature type="compositionally biased region" description="Gly residues" evidence="1">
    <location>
        <begin position="1"/>
        <end position="12"/>
    </location>
</feature>
<evidence type="ECO:0000313" key="3">
    <source>
        <dbReference type="Proteomes" id="UP000314294"/>
    </source>
</evidence>
<accession>A0A4Z2GIS0</accession>
<organism evidence="2 3">
    <name type="scientific">Liparis tanakae</name>
    <name type="common">Tanaka's snailfish</name>
    <dbReference type="NCBI Taxonomy" id="230148"/>
    <lineage>
        <taxon>Eukaryota</taxon>
        <taxon>Metazoa</taxon>
        <taxon>Chordata</taxon>
        <taxon>Craniata</taxon>
        <taxon>Vertebrata</taxon>
        <taxon>Euteleostomi</taxon>
        <taxon>Actinopterygii</taxon>
        <taxon>Neopterygii</taxon>
        <taxon>Teleostei</taxon>
        <taxon>Neoteleostei</taxon>
        <taxon>Acanthomorphata</taxon>
        <taxon>Eupercaria</taxon>
        <taxon>Perciformes</taxon>
        <taxon>Cottioidei</taxon>
        <taxon>Cottales</taxon>
        <taxon>Liparidae</taxon>
        <taxon>Liparis</taxon>
    </lineage>
</organism>
<protein>
    <submittedName>
        <fullName evidence="2">Uncharacterized protein</fullName>
    </submittedName>
</protein>
<reference evidence="2 3" key="1">
    <citation type="submission" date="2019-03" db="EMBL/GenBank/DDBJ databases">
        <title>First draft genome of Liparis tanakae, snailfish: a comprehensive survey of snailfish specific genes.</title>
        <authorList>
            <person name="Kim W."/>
            <person name="Song I."/>
            <person name="Jeong J.-H."/>
            <person name="Kim D."/>
            <person name="Kim S."/>
            <person name="Ryu S."/>
            <person name="Song J.Y."/>
            <person name="Lee S.K."/>
        </authorList>
    </citation>
    <scope>NUCLEOTIDE SEQUENCE [LARGE SCALE GENOMIC DNA]</scope>
    <source>
        <tissue evidence="2">Muscle</tissue>
    </source>
</reference>
<proteinExistence type="predicted"/>
<name>A0A4Z2GIS0_9TELE</name>
<evidence type="ECO:0000313" key="2">
    <source>
        <dbReference type="EMBL" id="TNN53091.1"/>
    </source>
</evidence>
<dbReference type="EMBL" id="SRLO01000526">
    <property type="protein sequence ID" value="TNN53091.1"/>
    <property type="molecule type" value="Genomic_DNA"/>
</dbReference>
<sequence length="86" mass="9661">MPVDRGGGGTGEPGEETPTCSRRPVQPGVPSEELLKYSAWREFRVLSCEMSSDFWRLPPTTEEEKVCVPVTTRFSLMKTLRLITTD</sequence>
<evidence type="ECO:0000256" key="1">
    <source>
        <dbReference type="SAM" id="MobiDB-lite"/>
    </source>
</evidence>
<gene>
    <name evidence="2" type="ORF">EYF80_036673</name>
</gene>
<feature type="region of interest" description="Disordered" evidence="1">
    <location>
        <begin position="1"/>
        <end position="28"/>
    </location>
</feature>
<dbReference type="AlphaFoldDB" id="A0A4Z2GIS0"/>
<keyword evidence="3" id="KW-1185">Reference proteome</keyword>
<comment type="caution">
    <text evidence="2">The sequence shown here is derived from an EMBL/GenBank/DDBJ whole genome shotgun (WGS) entry which is preliminary data.</text>
</comment>